<dbReference type="InterPro" id="IPR006091">
    <property type="entry name" value="Acyl-CoA_Oxase/DH_mid-dom"/>
</dbReference>
<dbReference type="Gene3D" id="2.40.110.20">
    <property type="match status" value="1"/>
</dbReference>
<dbReference type="EMBL" id="NHYE01005654">
    <property type="protein sequence ID" value="PPQ65384.1"/>
    <property type="molecule type" value="Genomic_DNA"/>
</dbReference>
<accession>A0A409VGK1</accession>
<comment type="cofactor">
    <cofactor evidence="4">
        <name>FAD</name>
        <dbReference type="ChEBI" id="CHEBI:57692"/>
    </cofactor>
</comment>
<comment type="similarity">
    <text evidence="1 4">Belongs to the acyl-CoA dehydrogenase family.</text>
</comment>
<evidence type="ECO:0000259" key="6">
    <source>
        <dbReference type="Pfam" id="PF02770"/>
    </source>
</evidence>
<dbReference type="InParanoid" id="A0A409VGK1"/>
<keyword evidence="3 4" id="KW-0274">FAD</keyword>
<dbReference type="InterPro" id="IPR041504">
    <property type="entry name" value="AidB_N"/>
</dbReference>
<dbReference type="Gene3D" id="6.10.250.600">
    <property type="match status" value="1"/>
</dbReference>
<keyword evidence="9" id="KW-1185">Reference proteome</keyword>
<dbReference type="AlphaFoldDB" id="A0A409VGK1"/>
<gene>
    <name evidence="8" type="ORF">CVT26_000009</name>
</gene>
<dbReference type="InterPro" id="IPR052904">
    <property type="entry name" value="Acyl-CoA_dehydrogenase-like"/>
</dbReference>
<dbReference type="SUPFAM" id="SSF56645">
    <property type="entry name" value="Acyl-CoA dehydrogenase NM domain-like"/>
    <property type="match status" value="1"/>
</dbReference>
<keyword evidence="2 4" id="KW-0285">Flavoprotein</keyword>
<proteinExistence type="inferred from homology"/>
<dbReference type="PANTHER" id="PTHR42707:SF2">
    <property type="entry name" value="ACD11 DEHYDROGENASE"/>
    <property type="match status" value="1"/>
</dbReference>
<dbReference type="InterPro" id="IPR036250">
    <property type="entry name" value="AcylCo_DH-like_C"/>
</dbReference>
<feature type="domain" description="Adaptive response protein AidB N-terminal" evidence="7">
    <location>
        <begin position="8"/>
        <end position="164"/>
    </location>
</feature>
<evidence type="ECO:0000256" key="4">
    <source>
        <dbReference type="RuleBase" id="RU362125"/>
    </source>
</evidence>
<feature type="domain" description="Acyl-CoA oxidase/dehydrogenase middle" evidence="6">
    <location>
        <begin position="174"/>
        <end position="287"/>
    </location>
</feature>
<evidence type="ECO:0008006" key="10">
    <source>
        <dbReference type="Google" id="ProtNLM"/>
    </source>
</evidence>
<evidence type="ECO:0000256" key="3">
    <source>
        <dbReference type="ARBA" id="ARBA00022827"/>
    </source>
</evidence>
<comment type="caution">
    <text evidence="8">The sequence shown here is derived from an EMBL/GenBank/DDBJ whole genome shotgun (WGS) entry which is preliminary data.</text>
</comment>
<dbReference type="STRING" id="231916.A0A409VGK1"/>
<dbReference type="InterPro" id="IPR009100">
    <property type="entry name" value="AcylCoA_DH/oxidase_NM_dom_sf"/>
</dbReference>
<reference evidence="8 9" key="1">
    <citation type="journal article" date="2018" name="Evol. Lett.">
        <title>Horizontal gene cluster transfer increased hallucinogenic mushroom diversity.</title>
        <authorList>
            <person name="Reynolds H.T."/>
            <person name="Vijayakumar V."/>
            <person name="Gluck-Thaler E."/>
            <person name="Korotkin H.B."/>
            <person name="Matheny P.B."/>
            <person name="Slot J.C."/>
        </authorList>
    </citation>
    <scope>NUCLEOTIDE SEQUENCE [LARGE SCALE GENOMIC DNA]</scope>
    <source>
        <strain evidence="8 9">SRW20</strain>
    </source>
</reference>
<protein>
    <recommendedName>
        <fullName evidence="10">Acyl-CoA dehydrogenase/oxidase C-terminal domain-containing protein</fullName>
    </recommendedName>
</protein>
<evidence type="ECO:0000313" key="9">
    <source>
        <dbReference type="Proteomes" id="UP000284706"/>
    </source>
</evidence>
<dbReference type="Pfam" id="PF00441">
    <property type="entry name" value="Acyl-CoA_dh_1"/>
    <property type="match status" value="1"/>
</dbReference>
<evidence type="ECO:0000256" key="1">
    <source>
        <dbReference type="ARBA" id="ARBA00009347"/>
    </source>
</evidence>
<dbReference type="OrthoDB" id="10251155at2759"/>
<dbReference type="Pfam" id="PF02770">
    <property type="entry name" value="Acyl-CoA_dh_M"/>
    <property type="match status" value="1"/>
</dbReference>
<dbReference type="PANTHER" id="PTHR42707">
    <property type="entry name" value="ACYL-COA DEHYDROGENASE"/>
    <property type="match status" value="1"/>
</dbReference>
<feature type="domain" description="Acyl-CoA dehydrogenase/oxidase C-terminal" evidence="5">
    <location>
        <begin position="298"/>
        <end position="456"/>
    </location>
</feature>
<evidence type="ECO:0000259" key="5">
    <source>
        <dbReference type="Pfam" id="PF00441"/>
    </source>
</evidence>
<dbReference type="Proteomes" id="UP000284706">
    <property type="component" value="Unassembled WGS sequence"/>
</dbReference>
<evidence type="ECO:0000259" key="7">
    <source>
        <dbReference type="Pfam" id="PF18158"/>
    </source>
</evidence>
<dbReference type="GO" id="GO:0003995">
    <property type="term" value="F:acyl-CoA dehydrogenase activity"/>
    <property type="evidence" value="ECO:0007669"/>
    <property type="project" value="TreeGrafter"/>
</dbReference>
<dbReference type="InterPro" id="IPR009075">
    <property type="entry name" value="AcylCo_DH/oxidase_C"/>
</dbReference>
<organism evidence="8 9">
    <name type="scientific">Gymnopilus dilepis</name>
    <dbReference type="NCBI Taxonomy" id="231916"/>
    <lineage>
        <taxon>Eukaryota</taxon>
        <taxon>Fungi</taxon>
        <taxon>Dikarya</taxon>
        <taxon>Basidiomycota</taxon>
        <taxon>Agaricomycotina</taxon>
        <taxon>Agaricomycetes</taxon>
        <taxon>Agaricomycetidae</taxon>
        <taxon>Agaricales</taxon>
        <taxon>Agaricineae</taxon>
        <taxon>Hymenogastraceae</taxon>
        <taxon>Gymnopilus</taxon>
    </lineage>
</organism>
<evidence type="ECO:0000256" key="2">
    <source>
        <dbReference type="ARBA" id="ARBA00022630"/>
    </source>
</evidence>
<evidence type="ECO:0000313" key="8">
    <source>
        <dbReference type="EMBL" id="PPQ65384.1"/>
    </source>
</evidence>
<sequence length="595" mass="65202">MRIEEGFQPTPFSEVNAYLEDPVLPSLLRRLVPNNAFQEVDADLNRIGSEIVTSIRALSDSGKCYPPKLVQYDQWGRRIDELHTSEGWRELKRIVQREGLPGIFYERKFQEHSRTYGFAKILLMVGDTNEIFCPMSMTDGTARVIELHGSDEMKKQIFPRLISRDPNFAFTSGQWMTERPGGSDVSLTETTATTTGRSHEFGPQYTLNGLKWFSSATDSEVSVALARTGSLQDGSRGLSLFLVPLRLPLIRGPNDPVPSPTSNNVLVHRLKNKIGTHILPTAELSLEGAEAYLIGSLGKGVKNITPVLNITRVWSSITSVGYLRKCLAIATSYAKVRAIQSGKLLLKDAPVHVEQLASVNLLYRALTHLTLNVAALLGKVECGKATVDEERRLRMLTPVAKAYAAEKACAGMEEAMTAMGGAGYMEENGFGRAIRDSLVEKIWEGTVIVLALDLAKVAKDPNAVKSFTSWTEAVISSCPSDLESRISPSLSALREAIHEFSGCYQEPIKPLIPRPALVLAGAIASSVFLLEHAIWSHKSSEPTKDLDAEVFRRWVTEGDLQSAILAVKRVKSGPQGRIDANSALVFGSKAGKAKL</sequence>
<dbReference type="Gene3D" id="1.20.140.10">
    <property type="entry name" value="Butyryl-CoA Dehydrogenase, subunit A, domain 3"/>
    <property type="match status" value="1"/>
</dbReference>
<keyword evidence="4" id="KW-0560">Oxidoreductase</keyword>
<dbReference type="Pfam" id="PF18158">
    <property type="entry name" value="AidB_N"/>
    <property type="match status" value="1"/>
</dbReference>
<name>A0A409VGK1_9AGAR</name>
<dbReference type="SUPFAM" id="SSF47203">
    <property type="entry name" value="Acyl-CoA dehydrogenase C-terminal domain-like"/>
    <property type="match status" value="1"/>
</dbReference>